<organism evidence="1">
    <name type="scientific">human gut metagenome</name>
    <dbReference type="NCBI Taxonomy" id="408170"/>
    <lineage>
        <taxon>unclassified sequences</taxon>
        <taxon>metagenomes</taxon>
        <taxon>organismal metagenomes</taxon>
    </lineage>
</organism>
<sequence length="200" mass="22917">MNKFENVDIFASLDAIMRQNTGFFQSDFDIDKEIIAKAAASPNREDKTLLWFCRPSGTHCFKERDVFLKDTAAHNTWCFYKEQTCDCVLAYAVELTGRERGKIKGNLYELDYARQYERVKDNALAADTVKLIYEHGTREIPAGQHFNGNPDTSLGKFEHFEAVPNDPDALQFLLREEKQKRDKLTPGDFKEHTAALRAGL</sequence>
<evidence type="ECO:0000313" key="1">
    <source>
        <dbReference type="EMBL" id="EKC46179.1"/>
    </source>
</evidence>
<comment type="caution">
    <text evidence="1">The sequence shown here is derived from an EMBL/GenBank/DDBJ whole genome shotgun (WGS) entry which is preliminary data.</text>
</comment>
<protein>
    <submittedName>
        <fullName evidence="1">Uncharacterized protein</fullName>
    </submittedName>
</protein>
<gene>
    <name evidence="1" type="ORF">OBE_16406</name>
</gene>
<dbReference type="EMBL" id="AJWZ01011196">
    <property type="protein sequence ID" value="EKC46179.1"/>
    <property type="molecule type" value="Genomic_DNA"/>
</dbReference>
<accession>K1RRJ5</accession>
<feature type="non-terminal residue" evidence="1">
    <location>
        <position position="200"/>
    </location>
</feature>
<name>K1RRJ5_9ZZZZ</name>
<proteinExistence type="predicted"/>
<reference evidence="1" key="1">
    <citation type="journal article" date="2013" name="Environ. Microbiol.">
        <title>Microbiota from the distal guts of lean and obese adolescents exhibit partial functional redundancy besides clear differences in community structure.</title>
        <authorList>
            <person name="Ferrer M."/>
            <person name="Ruiz A."/>
            <person name="Lanza F."/>
            <person name="Haange S.B."/>
            <person name="Oberbach A."/>
            <person name="Till H."/>
            <person name="Bargiela R."/>
            <person name="Campoy C."/>
            <person name="Segura M.T."/>
            <person name="Richter M."/>
            <person name="von Bergen M."/>
            <person name="Seifert J."/>
            <person name="Suarez A."/>
        </authorList>
    </citation>
    <scope>NUCLEOTIDE SEQUENCE</scope>
</reference>
<dbReference type="AlphaFoldDB" id="K1RRJ5"/>